<feature type="chain" id="PRO_5046381303" evidence="2">
    <location>
        <begin position="30"/>
        <end position="130"/>
    </location>
</feature>
<reference evidence="3 4" key="1">
    <citation type="submission" date="2023-03" db="EMBL/GenBank/DDBJ databases">
        <title>WGS of Gossypium arboreum.</title>
        <authorList>
            <person name="Yu D."/>
        </authorList>
    </citation>
    <scope>NUCLEOTIDE SEQUENCE [LARGE SCALE GENOMIC DNA]</scope>
    <source>
        <tissue evidence="3">Leaf</tissue>
    </source>
</reference>
<keyword evidence="2" id="KW-0732">Signal</keyword>
<proteinExistence type="predicted"/>
<sequence length="130" mass="14273">MCLTSSVVTTMTSHLILALALLLLADGLAGCGFSNPACIGSSDHSHSSPYFKQRWLELCLGLVSLRPKNRTNWPSKAQQKKPAPAAEEREKQMWTRTRDFHTKDIKLGHNNQVSGSKLLLADSVTISQPS</sequence>
<evidence type="ECO:0000313" key="4">
    <source>
        <dbReference type="Proteomes" id="UP001358586"/>
    </source>
</evidence>
<gene>
    <name evidence="3" type="ORF">PVK06_045560</name>
</gene>
<evidence type="ECO:0000313" key="3">
    <source>
        <dbReference type="EMBL" id="KAK5777593.1"/>
    </source>
</evidence>
<feature type="signal peptide" evidence="2">
    <location>
        <begin position="1"/>
        <end position="29"/>
    </location>
</feature>
<evidence type="ECO:0000256" key="2">
    <source>
        <dbReference type="SAM" id="SignalP"/>
    </source>
</evidence>
<dbReference type="Proteomes" id="UP001358586">
    <property type="component" value="Chromosome 12"/>
</dbReference>
<name>A0ABR0MUF0_GOSAR</name>
<feature type="region of interest" description="Disordered" evidence="1">
    <location>
        <begin position="70"/>
        <end position="94"/>
    </location>
</feature>
<dbReference type="EMBL" id="JARKNE010000012">
    <property type="protein sequence ID" value="KAK5777593.1"/>
    <property type="molecule type" value="Genomic_DNA"/>
</dbReference>
<accession>A0ABR0MUF0</accession>
<comment type="caution">
    <text evidence="3">The sequence shown here is derived from an EMBL/GenBank/DDBJ whole genome shotgun (WGS) entry which is preliminary data.</text>
</comment>
<keyword evidence="4" id="KW-1185">Reference proteome</keyword>
<organism evidence="3 4">
    <name type="scientific">Gossypium arboreum</name>
    <name type="common">Tree cotton</name>
    <name type="synonym">Gossypium nanking</name>
    <dbReference type="NCBI Taxonomy" id="29729"/>
    <lineage>
        <taxon>Eukaryota</taxon>
        <taxon>Viridiplantae</taxon>
        <taxon>Streptophyta</taxon>
        <taxon>Embryophyta</taxon>
        <taxon>Tracheophyta</taxon>
        <taxon>Spermatophyta</taxon>
        <taxon>Magnoliopsida</taxon>
        <taxon>eudicotyledons</taxon>
        <taxon>Gunneridae</taxon>
        <taxon>Pentapetalae</taxon>
        <taxon>rosids</taxon>
        <taxon>malvids</taxon>
        <taxon>Malvales</taxon>
        <taxon>Malvaceae</taxon>
        <taxon>Malvoideae</taxon>
        <taxon>Gossypium</taxon>
    </lineage>
</organism>
<evidence type="ECO:0000256" key="1">
    <source>
        <dbReference type="SAM" id="MobiDB-lite"/>
    </source>
</evidence>
<feature type="compositionally biased region" description="Low complexity" evidence="1">
    <location>
        <begin position="76"/>
        <end position="85"/>
    </location>
</feature>
<protein>
    <submittedName>
        <fullName evidence="3">Uncharacterized protein</fullName>
    </submittedName>
</protein>